<dbReference type="EMBL" id="JBHUDY010000001">
    <property type="protein sequence ID" value="MFD1610526.1"/>
    <property type="molecule type" value="Genomic_DNA"/>
</dbReference>
<dbReference type="InterPro" id="IPR025824">
    <property type="entry name" value="OB-fold_nuc-bd_dom"/>
</dbReference>
<dbReference type="HAMAP" id="MF_00378">
    <property type="entry name" value="Exonuc_7_L"/>
    <property type="match status" value="1"/>
</dbReference>
<evidence type="ECO:0000256" key="6">
    <source>
        <dbReference type="RuleBase" id="RU004355"/>
    </source>
</evidence>
<dbReference type="CDD" id="cd04489">
    <property type="entry name" value="ExoVII_LU_OBF"/>
    <property type="match status" value="1"/>
</dbReference>
<comment type="caution">
    <text evidence="9">The sequence shown here is derived from an EMBL/GenBank/DDBJ whole genome shotgun (WGS) entry which is preliminary data.</text>
</comment>
<comment type="function">
    <text evidence="5">Bidirectionally degrades single-stranded DNA into large acid-insoluble oligonucleotides, which are then degraded further into small acid-soluble oligonucleotides.</text>
</comment>
<keyword evidence="3 5" id="KW-0378">Hydrolase</keyword>
<evidence type="ECO:0000313" key="9">
    <source>
        <dbReference type="EMBL" id="MFD1610526.1"/>
    </source>
</evidence>
<proteinExistence type="inferred from homology"/>
<evidence type="ECO:0000256" key="4">
    <source>
        <dbReference type="ARBA" id="ARBA00022839"/>
    </source>
</evidence>
<dbReference type="RefSeq" id="WP_380886270.1">
    <property type="nucleotide sequence ID" value="NZ_JBHUDY010000001.1"/>
</dbReference>
<comment type="similarity">
    <text evidence="5 6">Belongs to the XseA family.</text>
</comment>
<keyword evidence="1 5" id="KW-0963">Cytoplasm</keyword>
<evidence type="ECO:0000259" key="8">
    <source>
        <dbReference type="Pfam" id="PF13742"/>
    </source>
</evidence>
<dbReference type="GO" id="GO:0008855">
    <property type="term" value="F:exodeoxyribonuclease VII activity"/>
    <property type="evidence" value="ECO:0007669"/>
    <property type="project" value="UniProtKB-EC"/>
</dbReference>
<dbReference type="InterPro" id="IPR003753">
    <property type="entry name" value="Exonuc_VII_L"/>
</dbReference>
<dbReference type="PANTHER" id="PTHR30008:SF0">
    <property type="entry name" value="EXODEOXYRIBONUCLEASE 7 LARGE SUBUNIT"/>
    <property type="match status" value="1"/>
</dbReference>
<evidence type="ECO:0000256" key="3">
    <source>
        <dbReference type="ARBA" id="ARBA00022801"/>
    </source>
</evidence>
<dbReference type="PANTHER" id="PTHR30008">
    <property type="entry name" value="EXODEOXYRIBONUCLEASE 7 LARGE SUBUNIT"/>
    <property type="match status" value="1"/>
</dbReference>
<reference evidence="10" key="1">
    <citation type="journal article" date="2019" name="Int. J. Syst. Evol. Microbiol.">
        <title>The Global Catalogue of Microorganisms (GCM) 10K type strain sequencing project: providing services to taxonomists for standard genome sequencing and annotation.</title>
        <authorList>
            <consortium name="The Broad Institute Genomics Platform"/>
            <consortium name="The Broad Institute Genome Sequencing Center for Infectious Disease"/>
            <person name="Wu L."/>
            <person name="Ma J."/>
        </authorList>
    </citation>
    <scope>NUCLEOTIDE SEQUENCE [LARGE SCALE GENOMIC DNA]</scope>
    <source>
        <strain evidence="10">CGMCC 1.16275</strain>
    </source>
</reference>
<dbReference type="InterPro" id="IPR020579">
    <property type="entry name" value="Exonuc_VII_lsu_C"/>
</dbReference>
<gene>
    <name evidence="5 9" type="primary">xseA</name>
    <name evidence="9" type="ORF">ACFSCW_01775</name>
</gene>
<accession>A0ABW4HY44</accession>
<dbReference type="Proteomes" id="UP001597115">
    <property type="component" value="Unassembled WGS sequence"/>
</dbReference>
<sequence length="460" mass="49451">MASGFSQTAAPDTADARLLADSQPGDNAPALSVSELAFALKRVVEDSFGLVRLRGEISGYKRAASGHAYLTLKDDKACIDAVMWKAGVASLPFRPEDGIEVIATGKLTTYPGRSKYQIVIERLELAGEGALTLLLEKLKAKLGAEGLFESARKKKLPFLPQRIGVVTSPTGAVIRDILHRLEDRCPTHVLVWPVLVQGQGAADQVAAAIGAFCRMPDGQRPDLIIVARGGGSIEDLWAFNEEVVVRAVAGCTIPIISAVGHETDTTLCDYAADVRAPTPTAAAEMAVPVRAELRAYVRDQGARMERCARRYHERGAERLSGLARLLPTPASLLDPQRQRVDDYGERLRRGLGRRVADARGELARAGGALRPTLLATKLDRARDRLQSVWRLAQSVNPENLLARGYAWVEGRAGGVVTSAAQARTAAALRLHFADGTVDARIERATSGAKREAPPSQPSLL</sequence>
<evidence type="ECO:0000256" key="1">
    <source>
        <dbReference type="ARBA" id="ARBA00022490"/>
    </source>
</evidence>
<feature type="domain" description="OB-fold nucleic acid binding" evidence="8">
    <location>
        <begin position="31"/>
        <end position="123"/>
    </location>
</feature>
<organism evidence="9 10">
    <name type="scientific">Sphingomonas tabacisoli</name>
    <dbReference type="NCBI Taxonomy" id="2249466"/>
    <lineage>
        <taxon>Bacteria</taxon>
        <taxon>Pseudomonadati</taxon>
        <taxon>Pseudomonadota</taxon>
        <taxon>Alphaproteobacteria</taxon>
        <taxon>Sphingomonadales</taxon>
        <taxon>Sphingomonadaceae</taxon>
        <taxon>Sphingomonas</taxon>
    </lineage>
</organism>
<keyword evidence="4 5" id="KW-0269">Exonuclease</keyword>
<evidence type="ECO:0000259" key="7">
    <source>
        <dbReference type="Pfam" id="PF02601"/>
    </source>
</evidence>
<dbReference type="Pfam" id="PF13742">
    <property type="entry name" value="tRNA_anti_2"/>
    <property type="match status" value="1"/>
</dbReference>
<name>A0ABW4HY44_9SPHN</name>
<comment type="subunit">
    <text evidence="5">Heterooligomer composed of large and small subunits.</text>
</comment>
<keyword evidence="2 5" id="KW-0540">Nuclease</keyword>
<comment type="subcellular location">
    <subcellularLocation>
        <location evidence="5 6">Cytoplasm</location>
    </subcellularLocation>
</comment>
<dbReference type="Pfam" id="PF02601">
    <property type="entry name" value="Exonuc_VII_L"/>
    <property type="match status" value="1"/>
</dbReference>
<feature type="domain" description="Exonuclease VII large subunit C-terminal" evidence="7">
    <location>
        <begin position="147"/>
        <end position="439"/>
    </location>
</feature>
<protein>
    <recommendedName>
        <fullName evidence="5">Exodeoxyribonuclease 7 large subunit</fullName>
        <ecNumber evidence="5">3.1.11.6</ecNumber>
    </recommendedName>
    <alternativeName>
        <fullName evidence="5">Exodeoxyribonuclease VII large subunit</fullName>
        <shortName evidence="5">Exonuclease VII large subunit</shortName>
    </alternativeName>
</protein>
<dbReference type="EC" id="3.1.11.6" evidence="5"/>
<evidence type="ECO:0000313" key="10">
    <source>
        <dbReference type="Proteomes" id="UP001597115"/>
    </source>
</evidence>
<evidence type="ECO:0000256" key="5">
    <source>
        <dbReference type="HAMAP-Rule" id="MF_00378"/>
    </source>
</evidence>
<dbReference type="NCBIfam" id="TIGR00237">
    <property type="entry name" value="xseA"/>
    <property type="match status" value="1"/>
</dbReference>
<comment type="catalytic activity">
    <reaction evidence="5 6">
        <text>Exonucleolytic cleavage in either 5'- to 3'- or 3'- to 5'-direction to yield nucleoside 5'-phosphates.</text>
        <dbReference type="EC" id="3.1.11.6"/>
    </reaction>
</comment>
<evidence type="ECO:0000256" key="2">
    <source>
        <dbReference type="ARBA" id="ARBA00022722"/>
    </source>
</evidence>
<keyword evidence="10" id="KW-1185">Reference proteome</keyword>